<keyword evidence="12" id="KW-1185">Reference proteome</keyword>
<keyword evidence="2 10" id="KW-0031">Aminopeptidase</keyword>
<dbReference type="Pfam" id="PF05343">
    <property type="entry name" value="Peptidase_M42"/>
    <property type="match status" value="1"/>
</dbReference>
<evidence type="ECO:0000313" key="12">
    <source>
        <dbReference type="Proteomes" id="UP001519348"/>
    </source>
</evidence>
<feature type="active site" description="Proton acceptor" evidence="7">
    <location>
        <position position="212"/>
    </location>
</feature>
<feature type="binding site" evidence="8">
    <location>
        <position position="180"/>
    </location>
    <ligand>
        <name>Zn(2+)</name>
        <dbReference type="ChEBI" id="CHEBI:29105"/>
        <label>1</label>
    </ligand>
</feature>
<dbReference type="AlphaFoldDB" id="A0A1G8VEG1"/>
<feature type="binding site" evidence="8">
    <location>
        <position position="235"/>
    </location>
    <ligand>
        <name>Zn(2+)</name>
        <dbReference type="ChEBI" id="CHEBI:29105"/>
        <label>1</label>
    </ligand>
</feature>
<dbReference type="Gene3D" id="3.40.630.10">
    <property type="entry name" value="Zn peptidases"/>
    <property type="match status" value="1"/>
</dbReference>
<dbReference type="Proteomes" id="UP001519348">
    <property type="component" value="Unassembled WGS sequence"/>
</dbReference>
<feature type="binding site" evidence="8">
    <location>
        <position position="65"/>
    </location>
    <ligand>
        <name>Zn(2+)</name>
        <dbReference type="ChEBI" id="CHEBI:29105"/>
        <label>1</label>
    </ligand>
</feature>
<dbReference type="STRING" id="586411.SAMN05216187_101292"/>
<dbReference type="Proteomes" id="UP000242700">
    <property type="component" value="Unassembled WGS sequence"/>
</dbReference>
<evidence type="ECO:0000256" key="7">
    <source>
        <dbReference type="PIRSR" id="PIRSR001123-1"/>
    </source>
</evidence>
<evidence type="ECO:0000313" key="11">
    <source>
        <dbReference type="Proteomes" id="UP000242700"/>
    </source>
</evidence>
<dbReference type="SUPFAM" id="SSF101821">
    <property type="entry name" value="Aminopeptidase/glucanase lid domain"/>
    <property type="match status" value="1"/>
</dbReference>
<reference evidence="9 12" key="3">
    <citation type="submission" date="2021-03" db="EMBL/GenBank/DDBJ databases">
        <title>Genomic Encyclopedia of Type Strains, Phase IV (KMG-IV): sequencing the most valuable type-strain genomes for metagenomic binning, comparative biology and taxonomic classification.</title>
        <authorList>
            <person name="Goeker M."/>
        </authorList>
    </citation>
    <scope>NUCLEOTIDE SEQUENCE [LARGE SCALE GENOMIC DNA]</scope>
    <source>
        <strain evidence="9 12">DSM 22420</strain>
    </source>
</reference>
<dbReference type="InterPro" id="IPR008007">
    <property type="entry name" value="Peptidase_M42"/>
</dbReference>
<accession>A0A1G8VEG1</accession>
<evidence type="ECO:0000256" key="3">
    <source>
        <dbReference type="ARBA" id="ARBA00022670"/>
    </source>
</evidence>
<keyword evidence="4 8" id="KW-0479">Metal-binding</keyword>
<reference evidence="10" key="2">
    <citation type="submission" date="2016-10" db="EMBL/GenBank/DDBJ databases">
        <authorList>
            <person name="de Groot N.N."/>
        </authorList>
    </citation>
    <scope>NUCLEOTIDE SEQUENCE [LARGE SCALE GENOMIC DNA]</scope>
    <source>
        <strain evidence="10">CGMCC 1.8911</strain>
    </source>
</reference>
<sequence>MDKQLEMLKDLTDANGIAGFETAIKNKVKEYLNPLSDEIVEDNLGGVFGKKKAKEGAKTILVGGHLDEIGFMVTEIDDKGFIKFTPVGGWWNQVMLSQRMSITTGDGKIITGVIGSKPPHVLTPEARKKPVDIKDMFIDIGVASKEEAEQAGVALGDMITPYTEFTEMANENYLLAKAWDNRFGVALSIDVMKNLEKENININLVSGATVQEEVGLRGAKVAANKVKPDLAIAVDVGLAMDTPGMKSSNGTGDLGKGPLVLLMDGSNIGHVPFRKHILDVAKTKDIPVQLQVITGGGTDSGAFHVSNDGVPSVSIGVPLRYMHSNVSIMHKEDYNNAVKLVTEVVKSLNDDKVDEIIW</sequence>
<evidence type="ECO:0000256" key="8">
    <source>
        <dbReference type="PIRSR" id="PIRSR001123-2"/>
    </source>
</evidence>
<gene>
    <name evidence="9" type="ORF">J2Z27_001541</name>
    <name evidence="10" type="ORF">SAMN05216187_101292</name>
</gene>
<dbReference type="EMBL" id="JAGGKN010000005">
    <property type="protein sequence ID" value="MBP1952493.1"/>
    <property type="molecule type" value="Genomic_DNA"/>
</dbReference>
<dbReference type="CDD" id="cd05656">
    <property type="entry name" value="M42_Frv"/>
    <property type="match status" value="1"/>
</dbReference>
<comment type="cofactor">
    <cofactor evidence="8">
        <name>a divalent metal cation</name>
        <dbReference type="ChEBI" id="CHEBI:60240"/>
    </cofactor>
    <text evidence="8">Binds 2 divalent metal cations per subunit.</text>
</comment>
<dbReference type="PANTHER" id="PTHR32481:SF21">
    <property type="entry name" value="AMINOPEPTIDASE YSDC-RELATED"/>
    <property type="match status" value="1"/>
</dbReference>
<feature type="binding site" evidence="8">
    <location>
        <position position="213"/>
    </location>
    <ligand>
        <name>Zn(2+)</name>
        <dbReference type="ChEBI" id="CHEBI:29105"/>
        <label>2</label>
    </ligand>
</feature>
<dbReference type="GO" id="GO:0004177">
    <property type="term" value="F:aminopeptidase activity"/>
    <property type="evidence" value="ECO:0007669"/>
    <property type="project" value="UniProtKB-UniRule"/>
</dbReference>
<dbReference type="InterPro" id="IPR051464">
    <property type="entry name" value="Peptidase_M42_aminopept"/>
</dbReference>
<evidence type="ECO:0000313" key="9">
    <source>
        <dbReference type="EMBL" id="MBP1952493.1"/>
    </source>
</evidence>
<reference evidence="11" key="1">
    <citation type="submission" date="2016-10" db="EMBL/GenBank/DDBJ databases">
        <authorList>
            <person name="Varghese N."/>
            <person name="Submissions S."/>
        </authorList>
    </citation>
    <scope>NUCLEOTIDE SEQUENCE [LARGE SCALE GENOMIC DNA]</scope>
    <source>
        <strain evidence="11">CGMCC 1.8911</strain>
    </source>
</reference>
<dbReference type="EMBL" id="FNFI01000001">
    <property type="protein sequence ID" value="SDJ63715.1"/>
    <property type="molecule type" value="Genomic_DNA"/>
</dbReference>
<evidence type="ECO:0000256" key="6">
    <source>
        <dbReference type="PIRNR" id="PIRNR001123"/>
    </source>
</evidence>
<keyword evidence="5" id="KW-0378">Hydrolase</keyword>
<comment type="similarity">
    <text evidence="1 6">Belongs to the peptidase M42 family.</text>
</comment>
<organism evidence="10 11">
    <name type="scientific">Jeotgalicoccus aerolatus</name>
    <dbReference type="NCBI Taxonomy" id="709510"/>
    <lineage>
        <taxon>Bacteria</taxon>
        <taxon>Bacillati</taxon>
        <taxon>Bacillota</taxon>
        <taxon>Bacilli</taxon>
        <taxon>Bacillales</taxon>
        <taxon>Staphylococcaceae</taxon>
        <taxon>Jeotgalicoccus</taxon>
    </lineage>
</organism>
<keyword evidence="3" id="KW-0645">Protease</keyword>
<dbReference type="SUPFAM" id="SSF53187">
    <property type="entry name" value="Zn-dependent exopeptidases"/>
    <property type="match status" value="1"/>
</dbReference>
<dbReference type="Gene3D" id="2.40.30.40">
    <property type="entry name" value="Peptidase M42, domain 2"/>
    <property type="match status" value="1"/>
</dbReference>
<evidence type="ECO:0000313" key="10">
    <source>
        <dbReference type="EMBL" id="SDJ63715.1"/>
    </source>
</evidence>
<evidence type="ECO:0000256" key="5">
    <source>
        <dbReference type="ARBA" id="ARBA00022801"/>
    </source>
</evidence>
<feature type="binding site" evidence="8">
    <location>
        <position position="323"/>
    </location>
    <ligand>
        <name>Zn(2+)</name>
        <dbReference type="ChEBI" id="CHEBI:29105"/>
        <label>2</label>
    </ligand>
</feature>
<dbReference type="GO" id="GO:0046872">
    <property type="term" value="F:metal ion binding"/>
    <property type="evidence" value="ECO:0007669"/>
    <property type="project" value="UniProtKB-UniRule"/>
</dbReference>
<dbReference type="OrthoDB" id="9772053at2"/>
<name>A0A1G8VEG1_9STAP</name>
<evidence type="ECO:0000256" key="2">
    <source>
        <dbReference type="ARBA" id="ARBA00022438"/>
    </source>
</evidence>
<dbReference type="RefSeq" id="WP_092594930.1">
    <property type="nucleotide sequence ID" value="NZ_BMCN01000001.1"/>
</dbReference>
<evidence type="ECO:0000256" key="1">
    <source>
        <dbReference type="ARBA" id="ARBA00006272"/>
    </source>
</evidence>
<evidence type="ECO:0000256" key="4">
    <source>
        <dbReference type="ARBA" id="ARBA00022723"/>
    </source>
</evidence>
<dbReference type="PANTHER" id="PTHR32481">
    <property type="entry name" value="AMINOPEPTIDASE"/>
    <property type="match status" value="1"/>
</dbReference>
<proteinExistence type="inferred from homology"/>
<feature type="binding site" evidence="8">
    <location>
        <position position="180"/>
    </location>
    <ligand>
        <name>Zn(2+)</name>
        <dbReference type="ChEBI" id="CHEBI:29105"/>
        <label>2</label>
    </ligand>
</feature>
<dbReference type="InterPro" id="IPR023367">
    <property type="entry name" value="Peptidase_M42_dom2"/>
</dbReference>
<dbReference type="PIRSF" id="PIRSF001123">
    <property type="entry name" value="PepA_GA"/>
    <property type="match status" value="1"/>
</dbReference>
<dbReference type="GO" id="GO:0006508">
    <property type="term" value="P:proteolysis"/>
    <property type="evidence" value="ECO:0007669"/>
    <property type="project" value="UniProtKB-KW"/>
</dbReference>
<protein>
    <submittedName>
        <fullName evidence="10">Aminopeptidase FrvX</fullName>
    </submittedName>
</protein>